<accession>A0A9P6FZA3</accession>
<dbReference type="AlphaFoldDB" id="A0A9P6FZA3"/>
<feature type="compositionally biased region" description="Low complexity" evidence="1">
    <location>
        <begin position="49"/>
        <end position="68"/>
    </location>
</feature>
<feature type="region of interest" description="Disordered" evidence="1">
    <location>
        <begin position="1"/>
        <end position="76"/>
    </location>
</feature>
<evidence type="ECO:0000313" key="2">
    <source>
        <dbReference type="EMBL" id="KAF9584338.1"/>
    </source>
</evidence>
<dbReference type="Proteomes" id="UP000780801">
    <property type="component" value="Unassembled WGS sequence"/>
</dbReference>
<feature type="compositionally biased region" description="Basic and acidic residues" evidence="1">
    <location>
        <begin position="123"/>
        <end position="132"/>
    </location>
</feature>
<organism evidence="2 3">
    <name type="scientific">Lunasporangiospora selenospora</name>
    <dbReference type="NCBI Taxonomy" id="979761"/>
    <lineage>
        <taxon>Eukaryota</taxon>
        <taxon>Fungi</taxon>
        <taxon>Fungi incertae sedis</taxon>
        <taxon>Mucoromycota</taxon>
        <taxon>Mortierellomycotina</taxon>
        <taxon>Mortierellomycetes</taxon>
        <taxon>Mortierellales</taxon>
        <taxon>Mortierellaceae</taxon>
        <taxon>Lunasporangiospora</taxon>
    </lineage>
</organism>
<dbReference type="OrthoDB" id="2417251at2759"/>
<protein>
    <submittedName>
        <fullName evidence="2">Uncharacterized protein</fullName>
    </submittedName>
</protein>
<feature type="compositionally biased region" description="Polar residues" evidence="1">
    <location>
        <begin position="185"/>
        <end position="197"/>
    </location>
</feature>
<evidence type="ECO:0000313" key="3">
    <source>
        <dbReference type="Proteomes" id="UP000780801"/>
    </source>
</evidence>
<dbReference type="EMBL" id="JAABOA010000441">
    <property type="protein sequence ID" value="KAF9584338.1"/>
    <property type="molecule type" value="Genomic_DNA"/>
</dbReference>
<comment type="caution">
    <text evidence="2">The sequence shown here is derived from an EMBL/GenBank/DDBJ whole genome shotgun (WGS) entry which is preliminary data.</text>
</comment>
<reference evidence="2" key="1">
    <citation type="journal article" date="2020" name="Fungal Divers.">
        <title>Resolving the Mortierellaceae phylogeny through synthesis of multi-gene phylogenetics and phylogenomics.</title>
        <authorList>
            <person name="Vandepol N."/>
            <person name="Liber J."/>
            <person name="Desiro A."/>
            <person name="Na H."/>
            <person name="Kennedy M."/>
            <person name="Barry K."/>
            <person name="Grigoriev I.V."/>
            <person name="Miller A.N."/>
            <person name="O'Donnell K."/>
            <person name="Stajich J.E."/>
            <person name="Bonito G."/>
        </authorList>
    </citation>
    <scope>NUCLEOTIDE SEQUENCE</scope>
    <source>
        <strain evidence="2">KOD1015</strain>
    </source>
</reference>
<feature type="region of interest" description="Disordered" evidence="1">
    <location>
        <begin position="111"/>
        <end position="132"/>
    </location>
</feature>
<feature type="compositionally biased region" description="Polar residues" evidence="1">
    <location>
        <begin position="20"/>
        <end position="32"/>
    </location>
</feature>
<proteinExistence type="predicted"/>
<feature type="compositionally biased region" description="Polar residues" evidence="1">
    <location>
        <begin position="1"/>
        <end position="11"/>
    </location>
</feature>
<name>A0A9P6FZA3_9FUNG</name>
<feature type="compositionally biased region" description="Basic and acidic residues" evidence="1">
    <location>
        <begin position="34"/>
        <end position="47"/>
    </location>
</feature>
<gene>
    <name evidence="2" type="ORF">BGW38_006830</name>
</gene>
<sequence>MSSESQPQFNFTEHFDPSTYEISLTQNGSSTRNGRREPRELHSDLKPVSRLYSRSSSRNRAYRMSSNNELPGHEDTVIVEALEGAEDEDLNGPFNPEELTKRLERAKLNLQNKNRSPHHHSKSLSDHEFQKRAKDTVHEILERMERHRYDVEPHLFGSENAPGMDNGSHGHNARTRPRFNPDLMRNTSQAMRQSHGNANLRHGQCTSSDEEFG</sequence>
<feature type="region of interest" description="Disordered" evidence="1">
    <location>
        <begin position="159"/>
        <end position="213"/>
    </location>
</feature>
<keyword evidence="3" id="KW-1185">Reference proteome</keyword>
<evidence type="ECO:0000256" key="1">
    <source>
        <dbReference type="SAM" id="MobiDB-lite"/>
    </source>
</evidence>